<evidence type="ECO:0000256" key="1">
    <source>
        <dbReference type="SAM" id="Phobius"/>
    </source>
</evidence>
<dbReference type="Gramene" id="KGN64058">
    <property type="protein sequence ID" value="KGN64058"/>
    <property type="gene ID" value="Csa_1G039235"/>
</dbReference>
<keyword evidence="3" id="KW-1185">Reference proteome</keyword>
<dbReference type="AlphaFoldDB" id="A0A0A0LQM3"/>
<reference evidence="2 3" key="4">
    <citation type="journal article" date="2011" name="BMC Genomics">
        <title>RNA-Seq improves annotation of protein-coding genes in the cucumber genome.</title>
        <authorList>
            <person name="Li Z."/>
            <person name="Zhang Z."/>
            <person name="Yan P."/>
            <person name="Huang S."/>
            <person name="Fei Z."/>
            <person name="Lin K."/>
        </authorList>
    </citation>
    <scope>NUCLEOTIDE SEQUENCE [LARGE SCALE GENOMIC DNA]</scope>
    <source>
        <strain evidence="3">cv. 9930</strain>
    </source>
</reference>
<reference evidence="2 3" key="1">
    <citation type="journal article" date="2009" name="Nat. Genet.">
        <title>The genome of the cucumber, Cucumis sativus L.</title>
        <authorList>
            <person name="Huang S."/>
            <person name="Li R."/>
            <person name="Zhang Z."/>
            <person name="Li L."/>
            <person name="Gu X."/>
            <person name="Fan W."/>
            <person name="Lucas W.J."/>
            <person name="Wang X."/>
            <person name="Xie B."/>
            <person name="Ni P."/>
            <person name="Ren Y."/>
            <person name="Zhu H."/>
            <person name="Li J."/>
            <person name="Lin K."/>
            <person name="Jin W."/>
            <person name="Fei Z."/>
            <person name="Li G."/>
            <person name="Staub J."/>
            <person name="Kilian A."/>
            <person name="van der Vossen E.A."/>
            <person name="Wu Y."/>
            <person name="Guo J."/>
            <person name="He J."/>
            <person name="Jia Z."/>
            <person name="Ren Y."/>
            <person name="Tian G."/>
            <person name="Lu Y."/>
            <person name="Ruan J."/>
            <person name="Qian W."/>
            <person name="Wang M."/>
            <person name="Huang Q."/>
            <person name="Li B."/>
            <person name="Xuan Z."/>
            <person name="Cao J."/>
            <person name="Asan"/>
            <person name="Wu Z."/>
            <person name="Zhang J."/>
            <person name="Cai Q."/>
            <person name="Bai Y."/>
            <person name="Zhao B."/>
            <person name="Han Y."/>
            <person name="Li Y."/>
            <person name="Li X."/>
            <person name="Wang S."/>
            <person name="Shi Q."/>
            <person name="Liu S."/>
            <person name="Cho W.K."/>
            <person name="Kim J.Y."/>
            <person name="Xu Y."/>
            <person name="Heller-Uszynska K."/>
            <person name="Miao H."/>
            <person name="Cheng Z."/>
            <person name="Zhang S."/>
            <person name="Wu J."/>
            <person name="Yang Y."/>
            <person name="Kang H."/>
            <person name="Li M."/>
            <person name="Liang H."/>
            <person name="Ren X."/>
            <person name="Shi Z."/>
            <person name="Wen M."/>
            <person name="Jian M."/>
            <person name="Yang H."/>
            <person name="Zhang G."/>
            <person name="Yang Z."/>
            <person name="Chen R."/>
            <person name="Liu S."/>
            <person name="Li J."/>
            <person name="Ma L."/>
            <person name="Liu H."/>
            <person name="Zhou Y."/>
            <person name="Zhao J."/>
            <person name="Fang X."/>
            <person name="Li G."/>
            <person name="Fang L."/>
            <person name="Li Y."/>
            <person name="Liu D."/>
            <person name="Zheng H."/>
            <person name="Zhang Y."/>
            <person name="Qin N."/>
            <person name="Li Z."/>
            <person name="Yang G."/>
            <person name="Yang S."/>
            <person name="Bolund L."/>
            <person name="Kristiansen K."/>
            <person name="Zheng H."/>
            <person name="Li S."/>
            <person name="Zhang X."/>
            <person name="Yang H."/>
            <person name="Wang J."/>
            <person name="Sun R."/>
            <person name="Zhang B."/>
            <person name="Jiang S."/>
            <person name="Wang J."/>
            <person name="Du Y."/>
            <person name="Li S."/>
        </authorList>
    </citation>
    <scope>NUCLEOTIDE SEQUENCE [LARGE SCALE GENOMIC DNA]</scope>
    <source>
        <strain evidence="3">cv. 9930</strain>
    </source>
</reference>
<proteinExistence type="predicted"/>
<reference evidence="2 3" key="3">
    <citation type="journal article" date="2010" name="BMC Genomics">
        <title>Transcriptome sequencing and comparative analysis of cucumber flowers with different sex types.</title>
        <authorList>
            <person name="Guo S."/>
            <person name="Zheng Y."/>
            <person name="Joung J.G."/>
            <person name="Liu S."/>
            <person name="Zhang Z."/>
            <person name="Crasta O.R."/>
            <person name="Sobral B.W."/>
            <person name="Xu Y."/>
            <person name="Huang S."/>
            <person name="Fei Z."/>
        </authorList>
    </citation>
    <scope>NUCLEOTIDE SEQUENCE [LARGE SCALE GENOMIC DNA]</scope>
    <source>
        <strain evidence="3">cv. 9930</strain>
    </source>
</reference>
<evidence type="ECO:0000313" key="2">
    <source>
        <dbReference type="EMBL" id="KGN64058.1"/>
    </source>
</evidence>
<keyword evidence="1" id="KW-1133">Transmembrane helix</keyword>
<gene>
    <name evidence="2" type="ORF">Csa_1G039235</name>
</gene>
<name>A0A0A0LQM3_CUCSA</name>
<evidence type="ECO:0000313" key="3">
    <source>
        <dbReference type="Proteomes" id="UP000029981"/>
    </source>
</evidence>
<sequence>MGRIHVVISGEGFTSCTVREKRRFWVSVGFKLQVEAPISHSHHLQVAVILAPLLQFLAGVAVVIAVSVSVSLCNFLQNFVSISYSTFLSQLLCFAFCYYPRTLPSPT</sequence>
<keyword evidence="1" id="KW-0812">Transmembrane</keyword>
<feature type="transmembrane region" description="Helical" evidence="1">
    <location>
        <begin position="82"/>
        <end position="99"/>
    </location>
</feature>
<feature type="transmembrane region" description="Helical" evidence="1">
    <location>
        <begin position="46"/>
        <end position="70"/>
    </location>
</feature>
<organism evidence="2 3">
    <name type="scientific">Cucumis sativus</name>
    <name type="common">Cucumber</name>
    <dbReference type="NCBI Taxonomy" id="3659"/>
    <lineage>
        <taxon>Eukaryota</taxon>
        <taxon>Viridiplantae</taxon>
        <taxon>Streptophyta</taxon>
        <taxon>Embryophyta</taxon>
        <taxon>Tracheophyta</taxon>
        <taxon>Spermatophyta</taxon>
        <taxon>Magnoliopsida</taxon>
        <taxon>eudicotyledons</taxon>
        <taxon>Gunneridae</taxon>
        <taxon>Pentapetalae</taxon>
        <taxon>rosids</taxon>
        <taxon>fabids</taxon>
        <taxon>Cucurbitales</taxon>
        <taxon>Cucurbitaceae</taxon>
        <taxon>Benincaseae</taxon>
        <taxon>Cucumis</taxon>
    </lineage>
</organism>
<dbReference type="EMBL" id="CM002922">
    <property type="protein sequence ID" value="KGN64058.1"/>
    <property type="molecule type" value="Genomic_DNA"/>
</dbReference>
<dbReference type="Proteomes" id="UP000029981">
    <property type="component" value="Chromosome 1"/>
</dbReference>
<keyword evidence="1" id="KW-0472">Membrane</keyword>
<reference evidence="2 3" key="2">
    <citation type="journal article" date="2009" name="PLoS ONE">
        <title>An integrated genetic and cytogenetic map of the cucumber genome.</title>
        <authorList>
            <person name="Ren Y."/>
            <person name="Zhang Z."/>
            <person name="Liu J."/>
            <person name="Staub J.E."/>
            <person name="Han Y."/>
            <person name="Cheng Z."/>
            <person name="Li X."/>
            <person name="Lu J."/>
            <person name="Miao H."/>
            <person name="Kang H."/>
            <person name="Xie B."/>
            <person name="Gu X."/>
            <person name="Wang X."/>
            <person name="Du Y."/>
            <person name="Jin W."/>
            <person name="Huang S."/>
        </authorList>
    </citation>
    <scope>NUCLEOTIDE SEQUENCE [LARGE SCALE GENOMIC DNA]</scope>
    <source>
        <strain evidence="3">cv. 9930</strain>
    </source>
</reference>
<accession>A0A0A0LQM3</accession>
<protein>
    <submittedName>
        <fullName evidence="2">Uncharacterized protein</fullName>
    </submittedName>
</protein>